<gene>
    <name evidence="5" type="ORF">MNOR_LOCUS22282</name>
</gene>
<evidence type="ECO:0000313" key="6">
    <source>
        <dbReference type="Proteomes" id="UP001497623"/>
    </source>
</evidence>
<dbReference type="SUPFAM" id="SSF56112">
    <property type="entry name" value="Protein kinase-like (PK-like)"/>
    <property type="match status" value="1"/>
</dbReference>
<feature type="non-terminal residue" evidence="5">
    <location>
        <position position="1"/>
    </location>
</feature>
<dbReference type="InterPro" id="IPR001245">
    <property type="entry name" value="Ser-Thr/Tyr_kinase_cat_dom"/>
</dbReference>
<keyword evidence="2" id="KW-0067">ATP-binding</keyword>
<dbReference type="EMBL" id="CAXKWB010018628">
    <property type="protein sequence ID" value="CAL4121111.1"/>
    <property type="molecule type" value="Genomic_DNA"/>
</dbReference>
<evidence type="ECO:0000259" key="4">
    <source>
        <dbReference type="PROSITE" id="PS50011"/>
    </source>
</evidence>
<dbReference type="PANTHER" id="PTHR24418">
    <property type="entry name" value="TYROSINE-PROTEIN KINASE"/>
    <property type="match status" value="1"/>
</dbReference>
<dbReference type="GO" id="GO:0004713">
    <property type="term" value="F:protein tyrosine kinase activity"/>
    <property type="evidence" value="ECO:0007669"/>
    <property type="project" value="InterPro"/>
</dbReference>
<keyword evidence="6" id="KW-1185">Reference proteome</keyword>
<evidence type="ECO:0000313" key="5">
    <source>
        <dbReference type="EMBL" id="CAL4121111.1"/>
    </source>
</evidence>
<evidence type="ECO:0000256" key="2">
    <source>
        <dbReference type="ARBA" id="ARBA00022840"/>
    </source>
</evidence>
<feature type="region of interest" description="Disordered" evidence="3">
    <location>
        <begin position="1"/>
        <end position="34"/>
    </location>
</feature>
<feature type="region of interest" description="Disordered" evidence="3">
    <location>
        <begin position="46"/>
        <end position="74"/>
    </location>
</feature>
<comment type="caution">
    <text evidence="5">The sequence shown here is derived from an EMBL/GenBank/DDBJ whole genome shotgun (WGS) entry which is preliminary data.</text>
</comment>
<keyword evidence="1" id="KW-0547">Nucleotide-binding</keyword>
<dbReference type="Gene3D" id="1.10.510.10">
    <property type="entry name" value="Transferase(Phosphotransferase) domain 1"/>
    <property type="match status" value="1"/>
</dbReference>
<organism evidence="5 6">
    <name type="scientific">Meganyctiphanes norvegica</name>
    <name type="common">Northern krill</name>
    <name type="synonym">Thysanopoda norvegica</name>
    <dbReference type="NCBI Taxonomy" id="48144"/>
    <lineage>
        <taxon>Eukaryota</taxon>
        <taxon>Metazoa</taxon>
        <taxon>Ecdysozoa</taxon>
        <taxon>Arthropoda</taxon>
        <taxon>Crustacea</taxon>
        <taxon>Multicrustacea</taxon>
        <taxon>Malacostraca</taxon>
        <taxon>Eumalacostraca</taxon>
        <taxon>Eucarida</taxon>
        <taxon>Euphausiacea</taxon>
        <taxon>Euphausiidae</taxon>
        <taxon>Meganyctiphanes</taxon>
    </lineage>
</organism>
<evidence type="ECO:0000256" key="1">
    <source>
        <dbReference type="ARBA" id="ARBA00022741"/>
    </source>
</evidence>
<reference evidence="5 6" key="1">
    <citation type="submission" date="2024-05" db="EMBL/GenBank/DDBJ databases">
        <authorList>
            <person name="Wallberg A."/>
        </authorList>
    </citation>
    <scope>NUCLEOTIDE SEQUENCE [LARGE SCALE GENOMIC DNA]</scope>
</reference>
<dbReference type="PROSITE" id="PS50011">
    <property type="entry name" value="PROTEIN_KINASE_DOM"/>
    <property type="match status" value="1"/>
</dbReference>
<dbReference type="InterPro" id="IPR000719">
    <property type="entry name" value="Prot_kinase_dom"/>
</dbReference>
<feature type="compositionally biased region" description="Basic and acidic residues" evidence="3">
    <location>
        <begin position="57"/>
        <end position="73"/>
    </location>
</feature>
<dbReference type="InterPro" id="IPR050198">
    <property type="entry name" value="Non-receptor_tyrosine_kinases"/>
</dbReference>
<dbReference type="GO" id="GO:0002009">
    <property type="term" value="P:morphogenesis of an epithelium"/>
    <property type="evidence" value="ECO:0007669"/>
    <property type="project" value="UniProtKB-ARBA"/>
</dbReference>
<feature type="domain" description="Protein kinase" evidence="4">
    <location>
        <begin position="1"/>
        <end position="160"/>
    </location>
</feature>
<dbReference type="FunFam" id="1.10.510.10:FF:001346">
    <property type="entry name" value="Uncharacterized protein"/>
    <property type="match status" value="1"/>
</dbReference>
<protein>
    <recommendedName>
        <fullName evidence="4">Protein kinase domain-containing protein</fullName>
    </recommendedName>
</protein>
<dbReference type="AlphaFoldDB" id="A0AAV2R9R3"/>
<sequence>SEATSRGVSSPFSIRWSPPESYRPRKRSASIPTDVPLALVQGDVKQNKLTGWRKQKSFPEEEKHEHLTPDNNHRSLGKSTSFGDIWAFGVFLMELVTYGDKPYRGMTDSEVMSGVSEGYRLPAPISCPPQLYSIMIRCWDKNPPSRPSFRQLKREISKFFIHEEKKIYTEKYGIISRLL</sequence>
<dbReference type="InterPro" id="IPR020635">
    <property type="entry name" value="Tyr_kinase_cat_dom"/>
</dbReference>
<dbReference type="GO" id="GO:0005524">
    <property type="term" value="F:ATP binding"/>
    <property type="evidence" value="ECO:0007669"/>
    <property type="project" value="UniProtKB-KW"/>
</dbReference>
<dbReference type="Pfam" id="PF07714">
    <property type="entry name" value="PK_Tyr_Ser-Thr"/>
    <property type="match status" value="1"/>
</dbReference>
<dbReference type="SMART" id="SM00219">
    <property type="entry name" value="TyrKc"/>
    <property type="match status" value="1"/>
</dbReference>
<accession>A0AAV2R9R3</accession>
<evidence type="ECO:0000256" key="3">
    <source>
        <dbReference type="SAM" id="MobiDB-lite"/>
    </source>
</evidence>
<dbReference type="InterPro" id="IPR011009">
    <property type="entry name" value="Kinase-like_dom_sf"/>
</dbReference>
<name>A0AAV2R9R3_MEGNR</name>
<feature type="compositionally biased region" description="Polar residues" evidence="3">
    <location>
        <begin position="1"/>
        <end position="12"/>
    </location>
</feature>
<dbReference type="Proteomes" id="UP001497623">
    <property type="component" value="Unassembled WGS sequence"/>
</dbReference>
<proteinExistence type="predicted"/>